<proteinExistence type="predicted"/>
<dbReference type="SUPFAM" id="SSF54523">
    <property type="entry name" value="Pili subunits"/>
    <property type="match status" value="1"/>
</dbReference>
<dbReference type="OrthoDB" id="9788802at2"/>
<dbReference type="Pfam" id="PF07963">
    <property type="entry name" value="N_methyl"/>
    <property type="match status" value="1"/>
</dbReference>
<evidence type="ECO:0000313" key="2">
    <source>
        <dbReference type="EMBL" id="AAZ45642.1"/>
    </source>
</evidence>
<sequence length="283" mass="29829">MRRATDFHPVSAGERGFTLVEVIVVIVITGILLGIVGMFGWRQIDAYVNVSNRADLSDAADTALRRIARDLQSALPNSVRQSGGFLEFVPIHDAGRYRADVDNSGAGNPLNFGSTTDNGFDVLGPAVTITAGDELVIFNLGQTGSDVYAGTSRRAIATAAGSVSSIQFTLGSAPNQQFPLASPNSRFQIVGTPVTYECSANAANPELGSITRHSGYGFQSSLASAPWPFGGVSAVLVNDVSACSFSYIPAVLQRNGLVVLRLTLTRNGESVDLLHQVDVLNTP</sequence>
<dbReference type="EMBL" id="CP000089">
    <property type="protein sequence ID" value="AAZ45642.1"/>
    <property type="molecule type" value="Genomic_DNA"/>
</dbReference>
<keyword evidence="1" id="KW-1133">Transmembrane helix</keyword>
<accession>Q47HN9</accession>
<dbReference type="STRING" id="159087.Daro_0886"/>
<reference evidence="2" key="1">
    <citation type="submission" date="2005-08" db="EMBL/GenBank/DDBJ databases">
        <title>Complete sequence of Dechloromonas aromatica RCB.</title>
        <authorList>
            <person name="Salinero K.K."/>
            <person name="Copeland A."/>
            <person name="Lucas S."/>
            <person name="Lapidus A."/>
            <person name="Barry K."/>
            <person name="Detter J.C."/>
            <person name="Glavina T."/>
            <person name="Hammon N."/>
            <person name="Israni S."/>
            <person name="Pitluck S."/>
            <person name="Di Bartolo G."/>
            <person name="Trong S."/>
            <person name="Schmutz J."/>
            <person name="Larimer F."/>
            <person name="Land M."/>
            <person name="Ivanova N."/>
            <person name="Richardson P."/>
        </authorList>
    </citation>
    <scope>NUCLEOTIDE SEQUENCE</scope>
    <source>
        <strain evidence="2">RCB</strain>
    </source>
</reference>
<dbReference type="NCBIfam" id="TIGR02532">
    <property type="entry name" value="IV_pilin_GFxxxE"/>
    <property type="match status" value="1"/>
</dbReference>
<dbReference type="Gene3D" id="3.30.700.10">
    <property type="entry name" value="Glycoprotein, Type 4 Pilin"/>
    <property type="match status" value="1"/>
</dbReference>
<dbReference type="HOGENOM" id="CLU_080973_0_0_4"/>
<name>Q47HN9_DECAR</name>
<dbReference type="eggNOG" id="COG2165">
    <property type="taxonomic scope" value="Bacteria"/>
</dbReference>
<evidence type="ECO:0000256" key="1">
    <source>
        <dbReference type="SAM" id="Phobius"/>
    </source>
</evidence>
<gene>
    <name evidence="2" type="ordered locus">Daro_0886</name>
</gene>
<dbReference type="InterPro" id="IPR012902">
    <property type="entry name" value="N_methyl_site"/>
</dbReference>
<keyword evidence="1" id="KW-0472">Membrane</keyword>
<dbReference type="AlphaFoldDB" id="Q47HN9"/>
<keyword evidence="1" id="KW-0812">Transmembrane</keyword>
<organism evidence="2">
    <name type="scientific">Dechloromonas aromatica (strain RCB)</name>
    <dbReference type="NCBI Taxonomy" id="159087"/>
    <lineage>
        <taxon>Bacteria</taxon>
        <taxon>Pseudomonadati</taxon>
        <taxon>Pseudomonadota</taxon>
        <taxon>Betaproteobacteria</taxon>
        <taxon>Rhodocyclales</taxon>
        <taxon>Azonexaceae</taxon>
        <taxon>Dechloromonas</taxon>
    </lineage>
</organism>
<dbReference type="PROSITE" id="PS00409">
    <property type="entry name" value="PROKAR_NTER_METHYL"/>
    <property type="match status" value="1"/>
</dbReference>
<dbReference type="KEGG" id="dar:Daro_0886"/>
<dbReference type="InterPro" id="IPR045584">
    <property type="entry name" value="Pilin-like"/>
</dbReference>
<feature type="transmembrane region" description="Helical" evidence="1">
    <location>
        <begin position="20"/>
        <end position="41"/>
    </location>
</feature>
<protein>
    <submittedName>
        <fullName evidence="2">General secretion pathway protein H</fullName>
    </submittedName>
</protein>